<organism evidence="1 2">
    <name type="scientific">Roseibium aestuarii</name>
    <dbReference type="NCBI Taxonomy" id="2600299"/>
    <lineage>
        <taxon>Bacteria</taxon>
        <taxon>Pseudomonadati</taxon>
        <taxon>Pseudomonadota</taxon>
        <taxon>Alphaproteobacteria</taxon>
        <taxon>Hyphomicrobiales</taxon>
        <taxon>Stappiaceae</taxon>
        <taxon>Roseibium</taxon>
    </lineage>
</organism>
<dbReference type="EMBL" id="JBHUFA010000004">
    <property type="protein sequence ID" value="MFD1696766.1"/>
    <property type="molecule type" value="Genomic_DNA"/>
</dbReference>
<dbReference type="RefSeq" id="WP_149892399.1">
    <property type="nucleotide sequence ID" value="NZ_JBHUFA010000004.1"/>
</dbReference>
<dbReference type="InterPro" id="IPR019285">
    <property type="entry name" value="DUF2336"/>
</dbReference>
<keyword evidence="2" id="KW-1185">Reference proteome</keyword>
<sequence length="393" mass="42158">MLIPQYLTWLQTAEDGPRADSARVLARVWLQSPLDAAQREEVRAALIVLLDDPCAAVRQGLGETFAASDRTPRAVLFGLLQAEDEAALPLLRQSPLLGDGDLIVALGEDSTERQVAIASRAELSPALSAAIAEIAGPEACAALLDNAGARLVPGTLRRLASRFGGVSSVRERLLARGDLTVTHRYDLLVLRLLEQVAGCLSPADETKGDGLVSRLPAGVEEETSDRVALQVAEAASDSDLESLIEHLRRNGRLTTRLLLRALCCGRMRLVTRMLSRLTDLPVERVERVLGGEGGAQLRALLRKAGVPVRAHQTFQLALWALKDLGGTPASDLALRQARELTETLTSELQDEALGENGDILGFLRSFALDVSRAEARAYLRQAVRGQIAAASAA</sequence>
<dbReference type="PIRSF" id="PIRSF035865">
    <property type="entry name" value="UCP035865"/>
    <property type="match status" value="1"/>
</dbReference>
<name>A0ABW4K045_9HYPH</name>
<dbReference type="Proteomes" id="UP001597327">
    <property type="component" value="Unassembled WGS sequence"/>
</dbReference>
<proteinExistence type="predicted"/>
<dbReference type="Pfam" id="PF10098">
    <property type="entry name" value="DUF2336"/>
    <property type="match status" value="1"/>
</dbReference>
<evidence type="ECO:0000313" key="1">
    <source>
        <dbReference type="EMBL" id="MFD1696766.1"/>
    </source>
</evidence>
<evidence type="ECO:0000313" key="2">
    <source>
        <dbReference type="Proteomes" id="UP001597327"/>
    </source>
</evidence>
<protein>
    <submittedName>
        <fullName evidence="1">DUF2336 domain-containing protein</fullName>
    </submittedName>
</protein>
<gene>
    <name evidence="1" type="ORF">ACFSC7_14660</name>
</gene>
<comment type="caution">
    <text evidence="1">The sequence shown here is derived from an EMBL/GenBank/DDBJ whole genome shotgun (WGS) entry which is preliminary data.</text>
</comment>
<accession>A0ABW4K045</accession>
<reference evidence="2" key="1">
    <citation type="journal article" date="2019" name="Int. J. Syst. Evol. Microbiol.">
        <title>The Global Catalogue of Microorganisms (GCM) 10K type strain sequencing project: providing services to taxonomists for standard genome sequencing and annotation.</title>
        <authorList>
            <consortium name="The Broad Institute Genomics Platform"/>
            <consortium name="The Broad Institute Genome Sequencing Center for Infectious Disease"/>
            <person name="Wu L."/>
            <person name="Ma J."/>
        </authorList>
    </citation>
    <scope>NUCLEOTIDE SEQUENCE [LARGE SCALE GENOMIC DNA]</scope>
    <source>
        <strain evidence="2">JCM 3369</strain>
    </source>
</reference>
<dbReference type="InterPro" id="IPR014598">
    <property type="entry name" value="UCP035865"/>
</dbReference>